<dbReference type="OrthoDB" id="8550465at2"/>
<feature type="signal peptide" evidence="4">
    <location>
        <begin position="1"/>
        <end position="21"/>
    </location>
</feature>
<reference evidence="5 6" key="1">
    <citation type="submission" date="2018-08" db="EMBL/GenBank/DDBJ databases">
        <title>Wenzhouxiangella salilacus sp. nov., a novel bacterium isolated from a saline lake in Xinjiang Province, China.</title>
        <authorList>
            <person name="Han S."/>
        </authorList>
    </citation>
    <scope>NUCLEOTIDE SEQUENCE [LARGE SCALE GENOMIC DNA]</scope>
    <source>
        <strain evidence="5 6">XDB06</strain>
    </source>
</reference>
<evidence type="ECO:0000313" key="5">
    <source>
        <dbReference type="EMBL" id="RFF32904.1"/>
    </source>
</evidence>
<feature type="binding site" evidence="2">
    <location>
        <position position="85"/>
    </location>
    <ligand>
        <name>Cu cation</name>
        <dbReference type="ChEBI" id="CHEBI:23378"/>
    </ligand>
</feature>
<evidence type="ECO:0000256" key="2">
    <source>
        <dbReference type="PIRSR" id="PIRSR603782-1"/>
    </source>
</evidence>
<feature type="binding site" evidence="2">
    <location>
        <position position="173"/>
    </location>
    <ligand>
        <name>Cu cation</name>
        <dbReference type="ChEBI" id="CHEBI:23378"/>
    </ligand>
</feature>
<proteinExistence type="inferred from homology"/>
<comment type="similarity">
    <text evidence="1">Belongs to the SCO1/2 family.</text>
</comment>
<dbReference type="InterPro" id="IPR003782">
    <property type="entry name" value="SCO1/SenC"/>
</dbReference>
<feature type="disulfide bond" description="Redox-active" evidence="3">
    <location>
        <begin position="85"/>
        <end position="89"/>
    </location>
</feature>
<comment type="caution">
    <text evidence="5">The sequence shown here is derived from an EMBL/GenBank/DDBJ whole genome shotgun (WGS) entry which is preliminary data.</text>
</comment>
<name>A0A3E1KCY6_9GAMM</name>
<keyword evidence="4" id="KW-0732">Signal</keyword>
<keyword evidence="2" id="KW-0479">Metal-binding</keyword>
<dbReference type="Gene3D" id="3.40.30.10">
    <property type="entry name" value="Glutaredoxin"/>
    <property type="match status" value="1"/>
</dbReference>
<feature type="binding site" evidence="2">
    <location>
        <position position="89"/>
    </location>
    <ligand>
        <name>Cu cation</name>
        <dbReference type="ChEBI" id="CHEBI:23378"/>
    </ligand>
</feature>
<evidence type="ECO:0000256" key="1">
    <source>
        <dbReference type="ARBA" id="ARBA00010996"/>
    </source>
</evidence>
<feature type="chain" id="PRO_5017543101" evidence="4">
    <location>
        <begin position="22"/>
        <end position="219"/>
    </location>
</feature>
<dbReference type="Pfam" id="PF02630">
    <property type="entry name" value="SCO1-SenC"/>
    <property type="match status" value="1"/>
</dbReference>
<keyword evidence="3" id="KW-1015">Disulfide bond</keyword>
<gene>
    <name evidence="5" type="ORF">DZC52_00745</name>
</gene>
<protein>
    <submittedName>
        <fullName evidence="5">SCO family protein</fullName>
    </submittedName>
</protein>
<accession>A0A3E1KCY6</accession>
<dbReference type="Proteomes" id="UP000260351">
    <property type="component" value="Unassembled WGS sequence"/>
</dbReference>
<evidence type="ECO:0000256" key="4">
    <source>
        <dbReference type="SAM" id="SignalP"/>
    </source>
</evidence>
<keyword evidence="6" id="KW-1185">Reference proteome</keyword>
<evidence type="ECO:0000313" key="6">
    <source>
        <dbReference type="Proteomes" id="UP000260351"/>
    </source>
</evidence>
<dbReference type="PANTHER" id="PTHR12151">
    <property type="entry name" value="ELECTRON TRANSPORT PROTIN SCO1/SENC FAMILY MEMBER"/>
    <property type="match status" value="1"/>
</dbReference>
<evidence type="ECO:0000256" key="3">
    <source>
        <dbReference type="PIRSR" id="PIRSR603782-2"/>
    </source>
</evidence>
<dbReference type="InterPro" id="IPR036249">
    <property type="entry name" value="Thioredoxin-like_sf"/>
</dbReference>
<dbReference type="CDD" id="cd02968">
    <property type="entry name" value="SCO"/>
    <property type="match status" value="1"/>
</dbReference>
<dbReference type="PANTHER" id="PTHR12151:SF25">
    <property type="entry name" value="LINALOOL DEHYDRATASE_ISOMERASE DOMAIN-CONTAINING PROTEIN"/>
    <property type="match status" value="1"/>
</dbReference>
<dbReference type="GO" id="GO:0046872">
    <property type="term" value="F:metal ion binding"/>
    <property type="evidence" value="ECO:0007669"/>
    <property type="project" value="UniProtKB-KW"/>
</dbReference>
<keyword evidence="2" id="KW-0186">Copper</keyword>
<sequence>MMKLFTLTVMAGTLLAAVTQAATPNSGHAGHDAHAHHTPMQAETVDHGHSLFHLGADWRTQAGGPFRLEELAGRPTIITMIYGSCTTACPVLVNDARRIDRAVPEAIRDELQVVIVSFDPARDTPERLADYAADYEVDPERWQFLHGDPADIRTLAAMLGVRYRDNGDGTFDHSNVVTLLDAQGRIVERNEGLARPVEPIVEALVKLRGTRQAAGMAAW</sequence>
<dbReference type="EMBL" id="QUZK01000003">
    <property type="protein sequence ID" value="RFF32904.1"/>
    <property type="molecule type" value="Genomic_DNA"/>
</dbReference>
<dbReference type="AlphaFoldDB" id="A0A3E1KCY6"/>
<organism evidence="5 6">
    <name type="scientific">Wenzhouxiangella sediminis</name>
    <dbReference type="NCBI Taxonomy" id="1792836"/>
    <lineage>
        <taxon>Bacteria</taxon>
        <taxon>Pseudomonadati</taxon>
        <taxon>Pseudomonadota</taxon>
        <taxon>Gammaproteobacteria</taxon>
        <taxon>Chromatiales</taxon>
        <taxon>Wenzhouxiangellaceae</taxon>
        <taxon>Wenzhouxiangella</taxon>
    </lineage>
</organism>
<dbReference type="SUPFAM" id="SSF52833">
    <property type="entry name" value="Thioredoxin-like"/>
    <property type="match status" value="1"/>
</dbReference>